<name>A0A8J2I516_9PLEO</name>
<gene>
    <name evidence="3" type="ORF">ALTATR162_LOCUS7010</name>
</gene>
<dbReference type="InterPro" id="IPR050129">
    <property type="entry name" value="Zn_alcohol_dh"/>
</dbReference>
<evidence type="ECO:0000313" key="3">
    <source>
        <dbReference type="EMBL" id="CAG5169170.1"/>
    </source>
</evidence>
<evidence type="ECO:0000259" key="2">
    <source>
        <dbReference type="Pfam" id="PF00107"/>
    </source>
</evidence>
<dbReference type="PANTHER" id="PTHR43401">
    <property type="entry name" value="L-THREONINE 3-DEHYDROGENASE"/>
    <property type="match status" value="1"/>
</dbReference>
<dbReference type="GeneID" id="67018964"/>
<dbReference type="Pfam" id="PF00107">
    <property type="entry name" value="ADH_zinc_N"/>
    <property type="match status" value="1"/>
</dbReference>
<evidence type="ECO:0000313" key="4">
    <source>
        <dbReference type="Proteomes" id="UP000676310"/>
    </source>
</evidence>
<dbReference type="GO" id="GO:0016491">
    <property type="term" value="F:oxidoreductase activity"/>
    <property type="evidence" value="ECO:0007669"/>
    <property type="project" value="UniProtKB-KW"/>
</dbReference>
<dbReference type="InterPro" id="IPR013149">
    <property type="entry name" value="ADH-like_C"/>
</dbReference>
<dbReference type="PANTHER" id="PTHR43401:SF2">
    <property type="entry name" value="L-THREONINE 3-DEHYDROGENASE"/>
    <property type="match status" value="1"/>
</dbReference>
<keyword evidence="1" id="KW-0560">Oxidoreductase</keyword>
<dbReference type="RefSeq" id="XP_043170571.1">
    <property type="nucleotide sequence ID" value="XM_043314636.1"/>
</dbReference>
<comment type="caution">
    <text evidence="3">The sequence shown here is derived from an EMBL/GenBank/DDBJ whole genome shotgun (WGS) entry which is preliminary data.</text>
</comment>
<sequence>MENCFQLPPSLFQSKEEGGLGYHFKDLAMLHLHLVGFGGLEAAGVGPGSTVIVAPGSGKFSGSAVFTALALGARVVAAGRDLRKLEHLYQLPGARQRIKLVELVGDVAKDQQALLHATGGKGAHVYMDFSPPAASGPTTAPHITAGINALRRGGQLVLEGGIYTDIALDYRTILFNSLTVRGQMGYTRQQLEAFIRMIENGNVILGDAVGLKIAGTFGLERMEEAMDLAEKGTGWGGDVLLAPNGEDHKL</sequence>
<keyword evidence="4" id="KW-1185">Reference proteome</keyword>
<dbReference type="Gene3D" id="3.90.180.10">
    <property type="entry name" value="Medium-chain alcohol dehydrogenases, catalytic domain"/>
    <property type="match status" value="1"/>
</dbReference>
<dbReference type="OrthoDB" id="5407715at2759"/>
<organism evidence="3 4">
    <name type="scientific">Alternaria atra</name>
    <dbReference type="NCBI Taxonomy" id="119953"/>
    <lineage>
        <taxon>Eukaryota</taxon>
        <taxon>Fungi</taxon>
        <taxon>Dikarya</taxon>
        <taxon>Ascomycota</taxon>
        <taxon>Pezizomycotina</taxon>
        <taxon>Dothideomycetes</taxon>
        <taxon>Pleosporomycetidae</taxon>
        <taxon>Pleosporales</taxon>
        <taxon>Pleosporineae</taxon>
        <taxon>Pleosporaceae</taxon>
        <taxon>Alternaria</taxon>
        <taxon>Alternaria sect. Ulocladioides</taxon>
    </lineage>
</organism>
<dbReference type="SUPFAM" id="SSF51735">
    <property type="entry name" value="NAD(P)-binding Rossmann-fold domains"/>
    <property type="match status" value="1"/>
</dbReference>
<protein>
    <recommendedName>
        <fullName evidence="2">Alcohol dehydrogenase-like C-terminal domain-containing protein</fullName>
    </recommendedName>
</protein>
<dbReference type="InterPro" id="IPR036291">
    <property type="entry name" value="NAD(P)-bd_dom_sf"/>
</dbReference>
<dbReference type="Gene3D" id="3.40.50.720">
    <property type="entry name" value="NAD(P)-binding Rossmann-like Domain"/>
    <property type="match status" value="1"/>
</dbReference>
<dbReference type="Proteomes" id="UP000676310">
    <property type="component" value="Unassembled WGS sequence"/>
</dbReference>
<reference evidence="3" key="1">
    <citation type="submission" date="2021-05" db="EMBL/GenBank/DDBJ databases">
        <authorList>
            <person name="Stam R."/>
        </authorList>
    </citation>
    <scope>NUCLEOTIDE SEQUENCE</scope>
    <source>
        <strain evidence="3">CS162</strain>
    </source>
</reference>
<evidence type="ECO:0000256" key="1">
    <source>
        <dbReference type="ARBA" id="ARBA00023002"/>
    </source>
</evidence>
<dbReference type="AlphaFoldDB" id="A0A8J2I516"/>
<proteinExistence type="predicted"/>
<dbReference type="EMBL" id="CAJRGZ010000020">
    <property type="protein sequence ID" value="CAG5169170.1"/>
    <property type="molecule type" value="Genomic_DNA"/>
</dbReference>
<feature type="domain" description="Alcohol dehydrogenase-like C-terminal" evidence="2">
    <location>
        <begin position="64"/>
        <end position="199"/>
    </location>
</feature>
<accession>A0A8J2I516</accession>